<organism evidence="1">
    <name type="scientific">Culex pipiens</name>
    <name type="common">House mosquito</name>
    <dbReference type="NCBI Taxonomy" id="7175"/>
    <lineage>
        <taxon>Eukaryota</taxon>
        <taxon>Metazoa</taxon>
        <taxon>Ecdysozoa</taxon>
        <taxon>Arthropoda</taxon>
        <taxon>Hexapoda</taxon>
        <taxon>Insecta</taxon>
        <taxon>Pterygota</taxon>
        <taxon>Neoptera</taxon>
        <taxon>Endopterygota</taxon>
        <taxon>Diptera</taxon>
        <taxon>Nematocera</taxon>
        <taxon>Culicoidea</taxon>
        <taxon>Culicidae</taxon>
        <taxon>Culicinae</taxon>
        <taxon>Culicini</taxon>
        <taxon>Culex</taxon>
        <taxon>Culex</taxon>
    </lineage>
</organism>
<name>A0A8D8FR07_CULPI</name>
<protein>
    <submittedName>
        <fullName evidence="1">(northern house mosquito) hypothetical protein</fullName>
    </submittedName>
</protein>
<proteinExistence type="predicted"/>
<evidence type="ECO:0000313" key="1">
    <source>
        <dbReference type="EMBL" id="CAG6479533.1"/>
    </source>
</evidence>
<dbReference type="AlphaFoldDB" id="A0A8D8FR07"/>
<reference evidence="1" key="1">
    <citation type="submission" date="2021-05" db="EMBL/GenBank/DDBJ databases">
        <authorList>
            <person name="Alioto T."/>
            <person name="Alioto T."/>
            <person name="Gomez Garrido J."/>
        </authorList>
    </citation>
    <scope>NUCLEOTIDE SEQUENCE</scope>
</reference>
<dbReference type="EMBL" id="HBUE01085561">
    <property type="protein sequence ID" value="CAG6479533.1"/>
    <property type="molecule type" value="Transcribed_RNA"/>
</dbReference>
<dbReference type="EMBL" id="HBUE01085567">
    <property type="protein sequence ID" value="CAG6479537.1"/>
    <property type="molecule type" value="Transcribed_RNA"/>
</dbReference>
<accession>A0A8D8FR07</accession>
<sequence>MAECAAMYRFQPDDQMMRKKECFHHLDHTTHGQYSTNIAERSREHILQALSGQNSSASSRRRLFTIQDIRGVSLYIQFKFSSPTDYIHHGIGKIVHLPRFV</sequence>